<dbReference type="Pfam" id="PF13450">
    <property type="entry name" value="NAD_binding_8"/>
    <property type="match status" value="1"/>
</dbReference>
<accession>A0A2I7N9L7</accession>
<dbReference type="Pfam" id="PF03275">
    <property type="entry name" value="GLF"/>
    <property type="match status" value="1"/>
</dbReference>
<dbReference type="AlphaFoldDB" id="A0A2I7N9L7"/>
<evidence type="ECO:0000313" key="8">
    <source>
        <dbReference type="Proteomes" id="UP000236655"/>
    </source>
</evidence>
<dbReference type="InterPro" id="IPR004379">
    <property type="entry name" value="UDP-GALP_mutase"/>
</dbReference>
<comment type="similarity">
    <text evidence="2">Belongs to the UDP-galactopyranose/dTDP-fucopyranose mutase family.</text>
</comment>
<keyword evidence="5" id="KW-0413">Isomerase</keyword>
<gene>
    <name evidence="7" type="primary">glf</name>
    <name evidence="7" type="ORF">CUN60_04490</name>
</gene>
<dbReference type="OrthoDB" id="5792777at2"/>
<comment type="cofactor">
    <cofactor evidence="1">
        <name>FAD</name>
        <dbReference type="ChEBI" id="CHEBI:57692"/>
    </cofactor>
</comment>
<reference evidence="8" key="1">
    <citation type="submission" date="2017-11" db="EMBL/GenBank/DDBJ databases">
        <authorList>
            <person name="Chan K.G."/>
            <person name="Lee L.S."/>
        </authorList>
    </citation>
    <scope>NUCLEOTIDE SEQUENCE [LARGE SCALE GENOMIC DNA]</scope>
    <source>
        <strain evidence="8">DSM 100970</strain>
    </source>
</reference>
<protein>
    <submittedName>
        <fullName evidence="7">UDP-galactopyranose mutase</fullName>
    </submittedName>
</protein>
<dbReference type="PANTHER" id="PTHR21197">
    <property type="entry name" value="UDP-GALACTOPYRANOSE MUTASE"/>
    <property type="match status" value="1"/>
</dbReference>
<dbReference type="GO" id="GO:0008767">
    <property type="term" value="F:UDP-galactopyranose mutase activity"/>
    <property type="evidence" value="ECO:0007669"/>
    <property type="project" value="InterPro"/>
</dbReference>
<dbReference type="SUPFAM" id="SSF54373">
    <property type="entry name" value="FAD-linked reductases, C-terminal domain"/>
    <property type="match status" value="1"/>
</dbReference>
<dbReference type="GO" id="GO:0005829">
    <property type="term" value="C:cytosol"/>
    <property type="evidence" value="ECO:0007669"/>
    <property type="project" value="TreeGrafter"/>
</dbReference>
<keyword evidence="8" id="KW-1185">Reference proteome</keyword>
<sequence>MFDYVVVGAGLSGVVMAERIASQLKKRVLIIERREHVGGNTYDYYNEDGILVSRYGPHVFHTKLKEIWGYLSQFTEWHHYQHKVLGHVDGNLVPIPFNLNSIKILFPKPVAEKLSSKLINFFGYGNKVHVLELKETKDEDLKFLADYVYDKVFLNFTHKQWGLRPEELDVSITGRVPIYISYDDRYFKDEFQGVPKFGYARMIKNMLNHNNIKLMLNTDYREVLTVNHLTKQIKLFGQPFEGKLIYTGKIDELFDFCFGELPYRGLELKFETVNREFYQEAGTIHFSNEYEFTRVSEMKRITGQKSNVTTIIREFPKDCNRNDIPYYPIPQQENIEKFNQYKEKAKDYPNIILTGRLADYKYYDMHASILMALDKFKKGL</sequence>
<keyword evidence="3" id="KW-0285">Flavoprotein</keyword>
<dbReference type="SUPFAM" id="SSF51971">
    <property type="entry name" value="Nucleotide-binding domain"/>
    <property type="match status" value="1"/>
</dbReference>
<proteinExistence type="inferred from homology"/>
<dbReference type="PANTHER" id="PTHR21197:SF0">
    <property type="entry name" value="UDP-GALACTOPYRANOSE MUTASE"/>
    <property type="match status" value="1"/>
</dbReference>
<keyword evidence="4" id="KW-0274">FAD</keyword>
<dbReference type="InterPro" id="IPR015899">
    <property type="entry name" value="UDP-GalPyranose_mutase_C"/>
</dbReference>
<dbReference type="GO" id="GO:0050660">
    <property type="term" value="F:flavin adenine dinucleotide binding"/>
    <property type="evidence" value="ECO:0007669"/>
    <property type="project" value="TreeGrafter"/>
</dbReference>
<evidence type="ECO:0000256" key="3">
    <source>
        <dbReference type="ARBA" id="ARBA00022630"/>
    </source>
</evidence>
<name>A0A2I7N9L7_9NEIS</name>
<evidence type="ECO:0000256" key="5">
    <source>
        <dbReference type="ARBA" id="ARBA00023235"/>
    </source>
</evidence>
<evidence type="ECO:0000256" key="2">
    <source>
        <dbReference type="ARBA" id="ARBA00009321"/>
    </source>
</evidence>
<evidence type="ECO:0000256" key="4">
    <source>
        <dbReference type="ARBA" id="ARBA00022827"/>
    </source>
</evidence>
<dbReference type="KEGG" id="nba:CUN60_04490"/>
<evidence type="ECO:0000259" key="6">
    <source>
        <dbReference type="Pfam" id="PF03275"/>
    </source>
</evidence>
<dbReference type="Gene3D" id="3.40.50.720">
    <property type="entry name" value="NAD(P)-binding Rossmann-like Domain"/>
    <property type="match status" value="3"/>
</dbReference>
<feature type="domain" description="UDP-galactopyranose mutase C-terminal" evidence="6">
    <location>
        <begin position="151"/>
        <end position="362"/>
    </location>
</feature>
<evidence type="ECO:0000313" key="7">
    <source>
        <dbReference type="EMBL" id="AUR53159.1"/>
    </source>
</evidence>
<evidence type="ECO:0000256" key="1">
    <source>
        <dbReference type="ARBA" id="ARBA00001974"/>
    </source>
</evidence>
<dbReference type="Proteomes" id="UP000236655">
    <property type="component" value="Chromosome"/>
</dbReference>
<dbReference type="EMBL" id="CP024847">
    <property type="protein sequence ID" value="AUR53159.1"/>
    <property type="molecule type" value="Genomic_DNA"/>
</dbReference>
<dbReference type="NCBIfam" id="TIGR00031">
    <property type="entry name" value="UDP-GALP_mutase"/>
    <property type="match status" value="1"/>
</dbReference>
<organism evidence="7 8">
    <name type="scientific">Aquella oligotrophica</name>
    <dbReference type="NCBI Taxonomy" id="2067065"/>
    <lineage>
        <taxon>Bacteria</taxon>
        <taxon>Pseudomonadati</taxon>
        <taxon>Pseudomonadota</taxon>
        <taxon>Betaproteobacteria</taxon>
        <taxon>Neisseriales</taxon>
        <taxon>Neisseriaceae</taxon>
        <taxon>Aquella</taxon>
    </lineage>
</organism>